<keyword evidence="1" id="KW-1133">Transmembrane helix</keyword>
<evidence type="ECO:0000313" key="3">
    <source>
        <dbReference type="Proteomes" id="UP000282837"/>
    </source>
</evidence>
<protein>
    <submittedName>
        <fullName evidence="2">Uncharacterized protein</fullName>
    </submittedName>
</protein>
<sequence>MMPDDRQVIFNWYYFMPDHFATAFVILRNLAYAFAAATMGSGRPMASRKIEETPAKSCHSAGFRRCGSANPARHRNQTRQIGNTKIDGCVIKMT</sequence>
<dbReference type="EMBL" id="SACO01000002">
    <property type="protein sequence ID" value="RVU06997.1"/>
    <property type="molecule type" value="Genomic_DNA"/>
</dbReference>
<proteinExistence type="predicted"/>
<evidence type="ECO:0000256" key="1">
    <source>
        <dbReference type="SAM" id="Phobius"/>
    </source>
</evidence>
<keyword evidence="3" id="KW-1185">Reference proteome</keyword>
<comment type="caution">
    <text evidence="2">The sequence shown here is derived from an EMBL/GenBank/DDBJ whole genome shotgun (WGS) entry which is preliminary data.</text>
</comment>
<dbReference type="Proteomes" id="UP000282837">
    <property type="component" value="Unassembled WGS sequence"/>
</dbReference>
<feature type="transmembrane region" description="Helical" evidence="1">
    <location>
        <begin position="20"/>
        <end position="39"/>
    </location>
</feature>
<evidence type="ECO:0000313" key="2">
    <source>
        <dbReference type="EMBL" id="RVU06997.1"/>
    </source>
</evidence>
<name>A0A437NAW1_9SPHN</name>
<gene>
    <name evidence="2" type="ORF">EOE18_03310</name>
</gene>
<keyword evidence="1" id="KW-0812">Transmembrane</keyword>
<keyword evidence="1" id="KW-0472">Membrane</keyword>
<dbReference type="AlphaFoldDB" id="A0A437NAW1"/>
<dbReference type="RefSeq" id="WP_220445962.1">
    <property type="nucleotide sequence ID" value="NZ_SACO01000002.1"/>
</dbReference>
<organism evidence="2 3">
    <name type="scientific">Novosphingobium umbonatum</name>
    <dbReference type="NCBI Taxonomy" id="1908524"/>
    <lineage>
        <taxon>Bacteria</taxon>
        <taxon>Pseudomonadati</taxon>
        <taxon>Pseudomonadota</taxon>
        <taxon>Alphaproteobacteria</taxon>
        <taxon>Sphingomonadales</taxon>
        <taxon>Sphingomonadaceae</taxon>
        <taxon>Novosphingobium</taxon>
    </lineage>
</organism>
<accession>A0A437NAW1</accession>
<reference evidence="2 3" key="1">
    <citation type="submission" date="2019-01" db="EMBL/GenBank/DDBJ databases">
        <authorList>
            <person name="Chen W.-M."/>
        </authorList>
    </citation>
    <scope>NUCLEOTIDE SEQUENCE [LARGE SCALE GENOMIC DNA]</scope>
    <source>
        <strain evidence="2 3">FSY-9</strain>
    </source>
</reference>